<organism evidence="2 3">
    <name type="scientific">Weissella cibaria</name>
    <dbReference type="NCBI Taxonomy" id="137591"/>
    <lineage>
        <taxon>Bacteria</taxon>
        <taxon>Bacillati</taxon>
        <taxon>Bacillota</taxon>
        <taxon>Bacilli</taxon>
        <taxon>Lactobacillales</taxon>
        <taxon>Lactobacillaceae</taxon>
        <taxon>Weissella</taxon>
    </lineage>
</organism>
<keyword evidence="1" id="KW-0472">Membrane</keyword>
<dbReference type="RefSeq" id="WP_159080929.1">
    <property type="nucleotide sequence ID" value="NZ_CP020928.1"/>
</dbReference>
<dbReference type="EMBL" id="CP020928">
    <property type="protein sequence ID" value="AWF95625.1"/>
    <property type="molecule type" value="Genomic_DNA"/>
</dbReference>
<dbReference type="Proteomes" id="UP000244870">
    <property type="component" value="Chromosome"/>
</dbReference>
<accession>A0A2S1KRK5</accession>
<keyword evidence="1" id="KW-1133">Transmembrane helix</keyword>
<reference evidence="2 3" key="1">
    <citation type="submission" date="2017-04" db="EMBL/GenBank/DDBJ databases">
        <title>Weissella cibaria strain m2 complete genome.</title>
        <authorList>
            <person name="Pan Q."/>
            <person name="Tan M."/>
            <person name="Yao F."/>
            <person name="Su S."/>
        </authorList>
    </citation>
    <scope>NUCLEOTIDE SEQUENCE [LARGE SCALE GENOMIC DNA]</scope>
    <source>
        <strain evidence="2 3">M2</strain>
    </source>
</reference>
<name>A0A2S1KRK5_9LACO</name>
<dbReference type="AlphaFoldDB" id="A0A2S1KRK5"/>
<sequence length="58" mass="6612">MIYFILVVAALTTLIAYTVVVVIMLNKLGQHGITLRPRDVKRIEAYTNAQAKNKYMED</sequence>
<gene>
    <name evidence="2" type="ORF">B6254_1220</name>
</gene>
<keyword evidence="1" id="KW-0812">Transmembrane</keyword>
<evidence type="ECO:0000313" key="3">
    <source>
        <dbReference type="Proteomes" id="UP000244870"/>
    </source>
</evidence>
<evidence type="ECO:0000256" key="1">
    <source>
        <dbReference type="SAM" id="Phobius"/>
    </source>
</evidence>
<evidence type="ECO:0000313" key="2">
    <source>
        <dbReference type="EMBL" id="AWF95625.1"/>
    </source>
</evidence>
<feature type="transmembrane region" description="Helical" evidence="1">
    <location>
        <begin position="6"/>
        <end position="26"/>
    </location>
</feature>
<protein>
    <submittedName>
        <fullName evidence="2">Uncharacterized protein</fullName>
    </submittedName>
</protein>
<proteinExistence type="predicted"/>